<evidence type="ECO:0000313" key="2">
    <source>
        <dbReference type="EMBL" id="OHA03808.1"/>
    </source>
</evidence>
<name>A0A1G2KWN7_9BACT</name>
<dbReference type="AlphaFoldDB" id="A0A1G2KWN7"/>
<proteinExistence type="predicted"/>
<feature type="transmembrane region" description="Helical" evidence="1">
    <location>
        <begin position="63"/>
        <end position="84"/>
    </location>
</feature>
<comment type="caution">
    <text evidence="2">The sequence shown here is derived from an EMBL/GenBank/DDBJ whole genome shotgun (WGS) entry which is preliminary data.</text>
</comment>
<feature type="transmembrane region" description="Helical" evidence="1">
    <location>
        <begin position="23"/>
        <end position="43"/>
    </location>
</feature>
<evidence type="ECO:0000313" key="3">
    <source>
        <dbReference type="Proteomes" id="UP000177811"/>
    </source>
</evidence>
<dbReference type="EMBL" id="MHQL01000008">
    <property type="protein sequence ID" value="OHA03808.1"/>
    <property type="molecule type" value="Genomic_DNA"/>
</dbReference>
<reference evidence="2 3" key="1">
    <citation type="journal article" date="2016" name="Nat. Commun.">
        <title>Thousands of microbial genomes shed light on interconnected biogeochemical processes in an aquifer system.</title>
        <authorList>
            <person name="Anantharaman K."/>
            <person name="Brown C.T."/>
            <person name="Hug L.A."/>
            <person name="Sharon I."/>
            <person name="Castelle C.J."/>
            <person name="Probst A.J."/>
            <person name="Thomas B.C."/>
            <person name="Singh A."/>
            <person name="Wilkins M.J."/>
            <person name="Karaoz U."/>
            <person name="Brodie E.L."/>
            <person name="Williams K.H."/>
            <person name="Hubbard S.S."/>
            <person name="Banfield J.F."/>
        </authorList>
    </citation>
    <scope>NUCLEOTIDE SEQUENCE [LARGE SCALE GENOMIC DNA]</scope>
</reference>
<sequence>MRRPDFLYHIGKSLRHVLHDKKILGVFAVMAPVMFLVMFFLPIKAIPGNDVAFQLLFFGTRDYILLAVFSFFGALVIAMQVAVFRQHGVSHAGSGSLAGGAGVMSALFSVFFATSVCVLCAGALFGFVGFGVTLFLSSHRWYVVGISAILLAFSFLLSAERLGGECDTCRADASSLK</sequence>
<keyword evidence="1" id="KW-0472">Membrane</keyword>
<dbReference type="Proteomes" id="UP000177811">
    <property type="component" value="Unassembled WGS sequence"/>
</dbReference>
<feature type="transmembrane region" description="Helical" evidence="1">
    <location>
        <begin position="141"/>
        <end position="159"/>
    </location>
</feature>
<evidence type="ECO:0000256" key="1">
    <source>
        <dbReference type="SAM" id="Phobius"/>
    </source>
</evidence>
<organism evidence="2 3">
    <name type="scientific">Candidatus Sungbacteria bacterium RIFCSPHIGHO2_02_FULL_51_29</name>
    <dbReference type="NCBI Taxonomy" id="1802273"/>
    <lineage>
        <taxon>Bacteria</taxon>
        <taxon>Candidatus Sungiibacteriota</taxon>
    </lineage>
</organism>
<feature type="transmembrane region" description="Helical" evidence="1">
    <location>
        <begin position="105"/>
        <end position="135"/>
    </location>
</feature>
<keyword evidence="1" id="KW-1133">Transmembrane helix</keyword>
<keyword evidence="1" id="KW-0812">Transmembrane</keyword>
<protein>
    <submittedName>
        <fullName evidence="2">Uncharacterized protein</fullName>
    </submittedName>
</protein>
<gene>
    <name evidence="2" type="ORF">A3C16_05115</name>
</gene>
<accession>A0A1G2KWN7</accession>